<organism evidence="1 2">
    <name type="scientific">Bosea minatitlanensis</name>
    <dbReference type="NCBI Taxonomy" id="128782"/>
    <lineage>
        <taxon>Bacteria</taxon>
        <taxon>Pseudomonadati</taxon>
        <taxon>Pseudomonadota</taxon>
        <taxon>Alphaproteobacteria</taxon>
        <taxon>Hyphomicrobiales</taxon>
        <taxon>Boseaceae</taxon>
        <taxon>Bosea</taxon>
    </lineage>
</organism>
<gene>
    <name evidence="1" type="ORF">ACFPK2_00635</name>
</gene>
<sequence>MGRTKTQSYCLVAARSGKLYVNNQGTLVMRQASERVLPVRTFSKGIVKQCEKAGWITRIPNHGWERIMTTPAGDRELEKPLRLMPFSNSWQDAQREALR</sequence>
<name>A0ABW0EYT2_9HYPH</name>
<comment type="caution">
    <text evidence="1">The sequence shown here is derived from an EMBL/GenBank/DDBJ whole genome shotgun (WGS) entry which is preliminary data.</text>
</comment>
<dbReference type="Proteomes" id="UP001595976">
    <property type="component" value="Unassembled WGS sequence"/>
</dbReference>
<protein>
    <submittedName>
        <fullName evidence="1">Uncharacterized protein</fullName>
    </submittedName>
</protein>
<keyword evidence="2" id="KW-1185">Reference proteome</keyword>
<dbReference type="EMBL" id="JBHSLI010000001">
    <property type="protein sequence ID" value="MFC5291493.1"/>
    <property type="molecule type" value="Genomic_DNA"/>
</dbReference>
<dbReference type="RefSeq" id="WP_260349687.1">
    <property type="nucleotide sequence ID" value="NZ_JAOAOS010000026.1"/>
</dbReference>
<evidence type="ECO:0000313" key="1">
    <source>
        <dbReference type="EMBL" id="MFC5291493.1"/>
    </source>
</evidence>
<accession>A0ABW0EYT2</accession>
<reference evidence="2" key="1">
    <citation type="journal article" date="2019" name="Int. J. Syst. Evol. Microbiol.">
        <title>The Global Catalogue of Microorganisms (GCM) 10K type strain sequencing project: providing services to taxonomists for standard genome sequencing and annotation.</title>
        <authorList>
            <consortium name="The Broad Institute Genomics Platform"/>
            <consortium name="The Broad Institute Genome Sequencing Center for Infectious Disease"/>
            <person name="Wu L."/>
            <person name="Ma J."/>
        </authorList>
    </citation>
    <scope>NUCLEOTIDE SEQUENCE [LARGE SCALE GENOMIC DNA]</scope>
    <source>
        <strain evidence="2">CGMCC 1.15643</strain>
    </source>
</reference>
<proteinExistence type="predicted"/>
<evidence type="ECO:0000313" key="2">
    <source>
        <dbReference type="Proteomes" id="UP001595976"/>
    </source>
</evidence>